<keyword evidence="4" id="KW-1185">Reference proteome</keyword>
<evidence type="ECO:0000256" key="2">
    <source>
        <dbReference type="SAM" id="Phobius"/>
    </source>
</evidence>
<feature type="compositionally biased region" description="Pro residues" evidence="1">
    <location>
        <begin position="212"/>
        <end position="222"/>
    </location>
</feature>
<feature type="region of interest" description="Disordered" evidence="1">
    <location>
        <begin position="338"/>
        <end position="403"/>
    </location>
</feature>
<gene>
    <name evidence="3" type="ORF">BDP27DRAFT_1442293</name>
</gene>
<protein>
    <submittedName>
        <fullName evidence="3">Uncharacterized protein</fullName>
    </submittedName>
</protein>
<evidence type="ECO:0000313" key="3">
    <source>
        <dbReference type="EMBL" id="KAF9076939.1"/>
    </source>
</evidence>
<reference evidence="3" key="1">
    <citation type="submission" date="2020-11" db="EMBL/GenBank/DDBJ databases">
        <authorList>
            <consortium name="DOE Joint Genome Institute"/>
            <person name="Ahrendt S."/>
            <person name="Riley R."/>
            <person name="Andreopoulos W."/>
            <person name="Labutti K."/>
            <person name="Pangilinan J."/>
            <person name="Ruiz-Duenas F.J."/>
            <person name="Barrasa J.M."/>
            <person name="Sanchez-Garcia M."/>
            <person name="Camarero S."/>
            <person name="Miyauchi S."/>
            <person name="Serrano A."/>
            <person name="Linde D."/>
            <person name="Babiker R."/>
            <person name="Drula E."/>
            <person name="Ayuso-Fernandez I."/>
            <person name="Pacheco R."/>
            <person name="Padilla G."/>
            <person name="Ferreira P."/>
            <person name="Barriuso J."/>
            <person name="Kellner H."/>
            <person name="Castanera R."/>
            <person name="Alfaro M."/>
            <person name="Ramirez L."/>
            <person name="Pisabarro A.G."/>
            <person name="Kuo A."/>
            <person name="Tritt A."/>
            <person name="Lipzen A."/>
            <person name="He G."/>
            <person name="Yan M."/>
            <person name="Ng V."/>
            <person name="Cullen D."/>
            <person name="Martin F."/>
            <person name="Rosso M.-N."/>
            <person name="Henrissat B."/>
            <person name="Hibbett D."/>
            <person name="Martinez A.T."/>
            <person name="Grigoriev I.V."/>
        </authorList>
    </citation>
    <scope>NUCLEOTIDE SEQUENCE</scope>
    <source>
        <strain evidence="3">AH 40177</strain>
    </source>
</reference>
<feature type="region of interest" description="Disordered" evidence="1">
    <location>
        <begin position="201"/>
        <end position="322"/>
    </location>
</feature>
<keyword evidence="2" id="KW-0812">Transmembrane</keyword>
<feature type="transmembrane region" description="Helical" evidence="2">
    <location>
        <begin position="58"/>
        <end position="79"/>
    </location>
</feature>
<feature type="transmembrane region" description="Helical" evidence="2">
    <location>
        <begin position="91"/>
        <end position="120"/>
    </location>
</feature>
<evidence type="ECO:0000256" key="1">
    <source>
        <dbReference type="SAM" id="MobiDB-lite"/>
    </source>
</evidence>
<feature type="compositionally biased region" description="Basic and acidic residues" evidence="1">
    <location>
        <begin position="338"/>
        <end position="362"/>
    </location>
</feature>
<dbReference type="EMBL" id="JADNRY010000005">
    <property type="protein sequence ID" value="KAF9076939.1"/>
    <property type="molecule type" value="Genomic_DNA"/>
</dbReference>
<dbReference type="Proteomes" id="UP000772434">
    <property type="component" value="Unassembled WGS sequence"/>
</dbReference>
<keyword evidence="2" id="KW-0472">Membrane</keyword>
<dbReference type="OrthoDB" id="3196762at2759"/>
<feature type="compositionally biased region" description="Low complexity" evidence="1">
    <location>
        <begin position="307"/>
        <end position="318"/>
    </location>
</feature>
<dbReference type="AlphaFoldDB" id="A0A9P5UF58"/>
<proteinExistence type="predicted"/>
<accession>A0A9P5UF58</accession>
<organism evidence="3 4">
    <name type="scientific">Rhodocollybia butyracea</name>
    <dbReference type="NCBI Taxonomy" id="206335"/>
    <lineage>
        <taxon>Eukaryota</taxon>
        <taxon>Fungi</taxon>
        <taxon>Dikarya</taxon>
        <taxon>Basidiomycota</taxon>
        <taxon>Agaricomycotina</taxon>
        <taxon>Agaricomycetes</taxon>
        <taxon>Agaricomycetidae</taxon>
        <taxon>Agaricales</taxon>
        <taxon>Marasmiineae</taxon>
        <taxon>Omphalotaceae</taxon>
        <taxon>Rhodocollybia</taxon>
    </lineage>
</organism>
<feature type="compositionally biased region" description="Low complexity" evidence="1">
    <location>
        <begin position="250"/>
        <end position="263"/>
    </location>
</feature>
<sequence length="403" mass="44671">MQNSATPSFPRRLELTTNEIVQDATTRIPRSLFYLTCSALIVTFILLLVSLLDLGYCSLWLTPPLCVLTLIYFIGVLIVSRMQRTVEDPTYFPTVVFVGYILASLWLIASILTIVVFAVYPHMVDALKQQGLHSVTVGLQRFECFLCLVDFGIVGGFTLRSHVIAMEEGDPENWRVLVEKNETPNPAASRLQIRGHRPVNLSDLPVVDEPPRPAPSTGPPPEWVTAAVLEDNMSTPREQRPVSPLPIVSPRPLSARRPLSPGPFSSRVPNSPFRPLSPGNLASSPPFLSPRPPVSPLGALFAGATDSPYPQIQISSPPALDDVYDDYYAEVERRLSARRSRFDKVEGESEKGRHSHVAKVEYSDGDSIYGDSETGIESEAPSSPDRWSDEDEVEEEYKPKHSH</sequence>
<comment type="caution">
    <text evidence="3">The sequence shown here is derived from an EMBL/GenBank/DDBJ whole genome shotgun (WGS) entry which is preliminary data.</text>
</comment>
<keyword evidence="2" id="KW-1133">Transmembrane helix</keyword>
<evidence type="ECO:0000313" key="4">
    <source>
        <dbReference type="Proteomes" id="UP000772434"/>
    </source>
</evidence>
<name>A0A9P5UF58_9AGAR</name>
<feature type="transmembrane region" description="Helical" evidence="2">
    <location>
        <begin position="32"/>
        <end position="52"/>
    </location>
</feature>